<keyword evidence="2" id="KW-0472">Membrane</keyword>
<proteinExistence type="predicted"/>
<sequence>MAQDDSRPGAVSSDEMARAKALLETPQRRDGAWAALAAAAFAAATALALAAAVILAPSP</sequence>
<dbReference type="RefSeq" id="WP_110450082.1">
    <property type="nucleotide sequence ID" value="NZ_CP029479.1"/>
</dbReference>
<evidence type="ECO:0000256" key="1">
    <source>
        <dbReference type="SAM" id="MobiDB-lite"/>
    </source>
</evidence>
<reference evidence="4" key="1">
    <citation type="submission" date="2018-05" db="EMBL/GenBank/DDBJ databases">
        <title>Genome sequencing of Phenylobacterium sp. HYN0004.</title>
        <authorList>
            <person name="Yi H."/>
            <person name="Baek C."/>
        </authorList>
    </citation>
    <scope>NUCLEOTIDE SEQUENCE [LARGE SCALE GENOMIC DNA]</scope>
    <source>
        <strain evidence="4">HYN0004</strain>
    </source>
</reference>
<accession>A0A2Z3HRV6</accession>
<keyword evidence="2" id="KW-1133">Transmembrane helix</keyword>
<gene>
    <name evidence="3" type="ORF">HYN04_06885</name>
</gene>
<keyword evidence="2" id="KW-0812">Transmembrane</keyword>
<dbReference type="Proteomes" id="UP000247763">
    <property type="component" value="Chromosome"/>
</dbReference>
<evidence type="ECO:0000313" key="3">
    <source>
        <dbReference type="EMBL" id="AWM77515.1"/>
    </source>
</evidence>
<name>A0A2Z3HRV6_9CAUL</name>
<keyword evidence="4" id="KW-1185">Reference proteome</keyword>
<feature type="transmembrane region" description="Helical" evidence="2">
    <location>
        <begin position="32"/>
        <end position="56"/>
    </location>
</feature>
<evidence type="ECO:0000313" key="4">
    <source>
        <dbReference type="Proteomes" id="UP000247763"/>
    </source>
</evidence>
<dbReference type="KEGG" id="phb:HYN04_06885"/>
<evidence type="ECO:0000256" key="2">
    <source>
        <dbReference type="SAM" id="Phobius"/>
    </source>
</evidence>
<dbReference type="AlphaFoldDB" id="A0A2Z3HRV6"/>
<protein>
    <submittedName>
        <fullName evidence="3">Uncharacterized protein</fullName>
    </submittedName>
</protein>
<feature type="region of interest" description="Disordered" evidence="1">
    <location>
        <begin position="1"/>
        <end position="23"/>
    </location>
</feature>
<organism evidence="3 4">
    <name type="scientific">Phenylobacterium parvum</name>
    <dbReference type="NCBI Taxonomy" id="2201350"/>
    <lineage>
        <taxon>Bacteria</taxon>
        <taxon>Pseudomonadati</taxon>
        <taxon>Pseudomonadota</taxon>
        <taxon>Alphaproteobacteria</taxon>
        <taxon>Caulobacterales</taxon>
        <taxon>Caulobacteraceae</taxon>
        <taxon>Phenylobacterium</taxon>
    </lineage>
</organism>
<dbReference type="EMBL" id="CP029479">
    <property type="protein sequence ID" value="AWM77515.1"/>
    <property type="molecule type" value="Genomic_DNA"/>
</dbReference>